<dbReference type="Gene3D" id="3.30.70.80">
    <property type="entry name" value="Peptidase S8 propeptide/proteinase inhibitor I9"/>
    <property type="match status" value="1"/>
</dbReference>
<dbReference type="CDD" id="cd04077">
    <property type="entry name" value="Peptidases_S8_PCSK9_ProteinaseK_like"/>
    <property type="match status" value="1"/>
</dbReference>
<keyword evidence="2 5" id="KW-0645">Protease</keyword>
<dbReference type="PROSITE" id="PS00137">
    <property type="entry name" value="SUBTILASE_HIS"/>
    <property type="match status" value="1"/>
</dbReference>
<dbReference type="SUPFAM" id="SSF52743">
    <property type="entry name" value="Subtilisin-like"/>
    <property type="match status" value="1"/>
</dbReference>
<dbReference type="InterPro" id="IPR022398">
    <property type="entry name" value="Peptidase_S8_His-AS"/>
</dbReference>
<dbReference type="InterPro" id="IPR050131">
    <property type="entry name" value="Peptidase_S8_subtilisin-like"/>
</dbReference>
<dbReference type="PROSITE" id="PS00136">
    <property type="entry name" value="SUBTILASE_ASP"/>
    <property type="match status" value="1"/>
</dbReference>
<dbReference type="PRINTS" id="PR00723">
    <property type="entry name" value="SUBTILISIN"/>
</dbReference>
<dbReference type="RefSeq" id="WP_130348197.1">
    <property type="nucleotide sequence ID" value="NZ_SGWQ01000014.1"/>
</dbReference>
<evidence type="ECO:0000313" key="11">
    <source>
        <dbReference type="Proteomes" id="UP000294257"/>
    </source>
</evidence>
<reference evidence="10 11" key="1">
    <citation type="submission" date="2019-02" db="EMBL/GenBank/DDBJ databases">
        <title>Genomic Encyclopedia of Type Strains, Phase IV (KMG-IV): sequencing the most valuable type-strain genomes for metagenomic binning, comparative biology and taxonomic classification.</title>
        <authorList>
            <person name="Goeker M."/>
        </authorList>
    </citation>
    <scope>NUCLEOTIDE SEQUENCE [LARGE SCALE GENOMIC DNA]</scope>
    <source>
        <strain evidence="10 11">DSM 101727</strain>
    </source>
</reference>
<accession>A0A4Q7KDD4</accession>
<dbReference type="EMBL" id="SGWQ01000014">
    <property type="protein sequence ID" value="RZS31385.1"/>
    <property type="molecule type" value="Genomic_DNA"/>
</dbReference>
<dbReference type="FunFam" id="3.40.50.200:FF:000014">
    <property type="entry name" value="Proteinase K"/>
    <property type="match status" value="1"/>
</dbReference>
<dbReference type="InterPro" id="IPR023827">
    <property type="entry name" value="Peptidase_S8_Asp-AS"/>
</dbReference>
<dbReference type="Gene3D" id="3.40.50.200">
    <property type="entry name" value="Peptidase S8/S53 domain"/>
    <property type="match status" value="1"/>
</dbReference>
<dbReference type="PANTHER" id="PTHR43806:SF11">
    <property type="entry name" value="CEREVISIN-RELATED"/>
    <property type="match status" value="1"/>
</dbReference>
<evidence type="ECO:0000256" key="5">
    <source>
        <dbReference type="PROSITE-ProRule" id="PRU01240"/>
    </source>
</evidence>
<dbReference type="Pfam" id="PF00082">
    <property type="entry name" value="Peptidase_S8"/>
    <property type="match status" value="1"/>
</dbReference>
<dbReference type="InterPro" id="IPR034193">
    <property type="entry name" value="PCSK9_ProteinaseK-like"/>
</dbReference>
<keyword evidence="8" id="KW-0732">Signal</keyword>
<feature type="chain" id="PRO_5020968174" evidence="8">
    <location>
        <begin position="26"/>
        <end position="393"/>
    </location>
</feature>
<gene>
    <name evidence="10" type="ORF">EV193_11476</name>
</gene>
<name>A0A4Q7KDD4_9PSEU</name>
<evidence type="ECO:0000313" key="10">
    <source>
        <dbReference type="EMBL" id="RZS31385.1"/>
    </source>
</evidence>
<evidence type="ECO:0000256" key="1">
    <source>
        <dbReference type="ARBA" id="ARBA00011073"/>
    </source>
</evidence>
<protein>
    <submittedName>
        <fullName evidence="10">Subtilase family protein</fullName>
    </submittedName>
</protein>
<feature type="active site" description="Charge relay system" evidence="5">
    <location>
        <position position="337"/>
    </location>
</feature>
<evidence type="ECO:0000256" key="3">
    <source>
        <dbReference type="ARBA" id="ARBA00022801"/>
    </source>
</evidence>
<evidence type="ECO:0000256" key="8">
    <source>
        <dbReference type="SAM" id="SignalP"/>
    </source>
</evidence>
<dbReference type="PROSITE" id="PS00138">
    <property type="entry name" value="SUBTILASE_SER"/>
    <property type="match status" value="1"/>
</dbReference>
<dbReference type="InterPro" id="IPR036852">
    <property type="entry name" value="Peptidase_S8/S53_dom_sf"/>
</dbReference>
<feature type="active site" description="Charge relay system" evidence="5">
    <location>
        <position position="149"/>
    </location>
</feature>
<dbReference type="InterPro" id="IPR037045">
    <property type="entry name" value="S8pro/Inhibitor_I9_sf"/>
</dbReference>
<dbReference type="InterPro" id="IPR023828">
    <property type="entry name" value="Peptidase_S8_Ser-AS"/>
</dbReference>
<dbReference type="OrthoDB" id="9766923at2"/>
<dbReference type="PANTHER" id="PTHR43806">
    <property type="entry name" value="PEPTIDASE S8"/>
    <property type="match status" value="1"/>
</dbReference>
<feature type="domain" description="Peptidase S8/S53" evidence="9">
    <location>
        <begin position="140"/>
        <end position="372"/>
    </location>
</feature>
<proteinExistence type="inferred from homology"/>
<keyword evidence="3 5" id="KW-0378">Hydrolase</keyword>
<dbReference type="Proteomes" id="UP000294257">
    <property type="component" value="Unassembled WGS sequence"/>
</dbReference>
<dbReference type="AlphaFoldDB" id="A0A4Q7KDD4"/>
<sequence length="393" mass="40468">MRARIIGVAAALGAAAVIAPTVATAAPVSEVAVSTPSYGTAVADQYIVTLKPGTDIGAVTAAAGIQPRFVYTSTVHGFAATLTPEALTSVRRNGSVAAIQRDVRVALRLDDTQKDPTWGLDRVDQKNLPLSKSYTYNATGEGVHVYVMDTGIDTTHPDFEGRATKDLDVSDDVGTPDENKDCNSHGTHVAGTIGSKTYGVAKKASLHAVKIQTCAGTDATESQNIAALDWVAKNAKRPAVANLSWYFETNSDALRTAVEKMIESGVFLGTSSGNTGGDSCDVLPRGARGATVVANSTKDDKRASSSSTGKCVDVYAPGTNVLSTVPGGGTGEKSGTSMSAPHVTGAAALYRQGKPDATPADVEKWIVDNATPDVIQGGDTGGTANRLLNMAGL</sequence>
<dbReference type="SUPFAM" id="SSF54897">
    <property type="entry name" value="Protease propeptides/inhibitors"/>
    <property type="match status" value="1"/>
</dbReference>
<evidence type="ECO:0000256" key="7">
    <source>
        <dbReference type="SAM" id="MobiDB-lite"/>
    </source>
</evidence>
<feature type="active site" description="Charge relay system" evidence="5">
    <location>
        <position position="185"/>
    </location>
</feature>
<feature type="region of interest" description="Disordered" evidence="7">
    <location>
        <begin position="157"/>
        <end position="181"/>
    </location>
</feature>
<organism evidence="10 11">
    <name type="scientific">Herbihabitans rhizosphaerae</name>
    <dbReference type="NCBI Taxonomy" id="1872711"/>
    <lineage>
        <taxon>Bacteria</taxon>
        <taxon>Bacillati</taxon>
        <taxon>Actinomycetota</taxon>
        <taxon>Actinomycetes</taxon>
        <taxon>Pseudonocardiales</taxon>
        <taxon>Pseudonocardiaceae</taxon>
        <taxon>Herbihabitans</taxon>
    </lineage>
</organism>
<comment type="caution">
    <text evidence="10">The sequence shown here is derived from an EMBL/GenBank/DDBJ whole genome shotgun (WGS) entry which is preliminary data.</text>
</comment>
<comment type="similarity">
    <text evidence="1 5 6">Belongs to the peptidase S8 family.</text>
</comment>
<evidence type="ECO:0000256" key="2">
    <source>
        <dbReference type="ARBA" id="ARBA00022670"/>
    </source>
</evidence>
<dbReference type="GO" id="GO:0006508">
    <property type="term" value="P:proteolysis"/>
    <property type="evidence" value="ECO:0007669"/>
    <property type="project" value="UniProtKB-KW"/>
</dbReference>
<dbReference type="InterPro" id="IPR000209">
    <property type="entry name" value="Peptidase_S8/S53_dom"/>
</dbReference>
<keyword evidence="11" id="KW-1185">Reference proteome</keyword>
<feature type="compositionally biased region" description="Basic and acidic residues" evidence="7">
    <location>
        <begin position="157"/>
        <end position="168"/>
    </location>
</feature>
<evidence type="ECO:0000256" key="6">
    <source>
        <dbReference type="RuleBase" id="RU003355"/>
    </source>
</evidence>
<evidence type="ECO:0000259" key="9">
    <source>
        <dbReference type="Pfam" id="PF00082"/>
    </source>
</evidence>
<keyword evidence="4 5" id="KW-0720">Serine protease</keyword>
<feature type="signal peptide" evidence="8">
    <location>
        <begin position="1"/>
        <end position="25"/>
    </location>
</feature>
<dbReference type="PROSITE" id="PS51892">
    <property type="entry name" value="SUBTILASE"/>
    <property type="match status" value="1"/>
</dbReference>
<evidence type="ECO:0000256" key="4">
    <source>
        <dbReference type="ARBA" id="ARBA00022825"/>
    </source>
</evidence>
<dbReference type="GO" id="GO:0004252">
    <property type="term" value="F:serine-type endopeptidase activity"/>
    <property type="evidence" value="ECO:0007669"/>
    <property type="project" value="UniProtKB-UniRule"/>
</dbReference>
<dbReference type="GO" id="GO:0005615">
    <property type="term" value="C:extracellular space"/>
    <property type="evidence" value="ECO:0007669"/>
    <property type="project" value="TreeGrafter"/>
</dbReference>
<dbReference type="InterPro" id="IPR015500">
    <property type="entry name" value="Peptidase_S8_subtilisin-rel"/>
</dbReference>